<keyword evidence="1" id="KW-0472">Membrane</keyword>
<evidence type="ECO:0000313" key="3">
    <source>
        <dbReference type="Proteomes" id="UP000233256"/>
    </source>
</evidence>
<keyword evidence="1" id="KW-1133">Transmembrane helix</keyword>
<dbReference type="EMBL" id="PGXC01000067">
    <property type="protein sequence ID" value="PKK88093.1"/>
    <property type="molecule type" value="Genomic_DNA"/>
</dbReference>
<feature type="transmembrane region" description="Helical" evidence="1">
    <location>
        <begin position="195"/>
        <end position="212"/>
    </location>
</feature>
<dbReference type="AlphaFoldDB" id="A0A2N1PIC3"/>
<dbReference type="Proteomes" id="UP000233256">
    <property type="component" value="Unassembled WGS sequence"/>
</dbReference>
<protein>
    <submittedName>
        <fullName evidence="2">Uncharacterized protein</fullName>
    </submittedName>
</protein>
<evidence type="ECO:0000313" key="2">
    <source>
        <dbReference type="EMBL" id="PKK88093.1"/>
    </source>
</evidence>
<name>A0A2N1PIC3_9BACT</name>
<reference evidence="2 3" key="1">
    <citation type="journal article" date="2017" name="ISME J.">
        <title>Potential for microbial H2 and metal transformations associated with novel bacteria and archaea in deep terrestrial subsurface sediments.</title>
        <authorList>
            <person name="Hernsdorf A.W."/>
            <person name="Amano Y."/>
            <person name="Miyakawa K."/>
            <person name="Ise K."/>
            <person name="Suzuki Y."/>
            <person name="Anantharaman K."/>
            <person name="Probst A."/>
            <person name="Burstein D."/>
            <person name="Thomas B.C."/>
            <person name="Banfield J.F."/>
        </authorList>
    </citation>
    <scope>NUCLEOTIDE SEQUENCE [LARGE SCALE GENOMIC DNA]</scope>
    <source>
        <strain evidence="2">HGW-Wallbacteria-1</strain>
    </source>
</reference>
<proteinExistence type="predicted"/>
<accession>A0A2N1PIC3</accession>
<gene>
    <name evidence="2" type="ORF">CVV64_20325</name>
</gene>
<sequence>MVSFNEKFSGTEKNRMISFVLNDTCRLISSLCLELETTDPIRVADIFTTLGSEVGDNVNFLRDNRAAYPDATLEKLRNIEELLLKFLTMLADTINVTRRNLEINYEMMRALHCEAGQNLIPQIRKFDREFCIEFPFSEDIPESSPLKRMYSANQAPASWGNGPGFQIPTRFLTVVAGSAAASLVMQHFMPRIDNLGVFFMTIMITIFWYRLAE</sequence>
<comment type="caution">
    <text evidence="2">The sequence shown here is derived from an EMBL/GenBank/DDBJ whole genome shotgun (WGS) entry which is preliminary data.</text>
</comment>
<evidence type="ECO:0000256" key="1">
    <source>
        <dbReference type="SAM" id="Phobius"/>
    </source>
</evidence>
<organism evidence="2 3">
    <name type="scientific">Candidatus Wallbacteria bacterium HGW-Wallbacteria-1</name>
    <dbReference type="NCBI Taxonomy" id="2013854"/>
    <lineage>
        <taxon>Bacteria</taxon>
        <taxon>Candidatus Walliibacteriota</taxon>
    </lineage>
</organism>
<keyword evidence="1" id="KW-0812">Transmembrane</keyword>